<evidence type="ECO:0000313" key="10">
    <source>
        <dbReference type="EMBL" id="TYZ07662.1"/>
    </source>
</evidence>
<evidence type="ECO:0000256" key="2">
    <source>
        <dbReference type="ARBA" id="ARBA00012438"/>
    </source>
</evidence>
<dbReference type="Pfam" id="PF00512">
    <property type="entry name" value="HisKA"/>
    <property type="match status" value="1"/>
</dbReference>
<dbReference type="SUPFAM" id="SSF47384">
    <property type="entry name" value="Homodimeric domain of signal transducing histidine kinase"/>
    <property type="match status" value="1"/>
</dbReference>
<evidence type="ECO:0000259" key="8">
    <source>
        <dbReference type="PROSITE" id="PS50110"/>
    </source>
</evidence>
<feature type="domain" description="Histidine kinase" evidence="7">
    <location>
        <begin position="273"/>
        <end position="497"/>
    </location>
</feature>
<feature type="modified residue" description="4-aspartylphosphate" evidence="6">
    <location>
        <position position="571"/>
    </location>
</feature>
<dbReference type="InterPro" id="IPR000700">
    <property type="entry name" value="PAS-assoc_C"/>
</dbReference>
<dbReference type="SUPFAM" id="SSF55874">
    <property type="entry name" value="ATPase domain of HSP90 chaperone/DNA topoisomerase II/histidine kinase"/>
    <property type="match status" value="1"/>
</dbReference>
<evidence type="ECO:0000256" key="6">
    <source>
        <dbReference type="PROSITE-ProRule" id="PRU00169"/>
    </source>
</evidence>
<dbReference type="FunFam" id="3.30.565.10:FF:000010">
    <property type="entry name" value="Sensor histidine kinase RcsC"/>
    <property type="match status" value="1"/>
</dbReference>
<dbReference type="PROSITE" id="PS50113">
    <property type="entry name" value="PAC"/>
    <property type="match status" value="1"/>
</dbReference>
<dbReference type="PANTHER" id="PTHR43047">
    <property type="entry name" value="TWO-COMPONENT HISTIDINE PROTEIN KINASE"/>
    <property type="match status" value="1"/>
</dbReference>
<dbReference type="PROSITE" id="PS50110">
    <property type="entry name" value="RESPONSE_REGULATORY"/>
    <property type="match status" value="1"/>
</dbReference>
<dbReference type="CDD" id="cd00082">
    <property type="entry name" value="HisKA"/>
    <property type="match status" value="1"/>
</dbReference>
<dbReference type="Proteomes" id="UP000322791">
    <property type="component" value="Unassembled WGS sequence"/>
</dbReference>
<dbReference type="RefSeq" id="WP_149071845.1">
    <property type="nucleotide sequence ID" value="NZ_VTHL01000016.1"/>
</dbReference>
<dbReference type="EMBL" id="VTHL01000016">
    <property type="protein sequence ID" value="TYZ07662.1"/>
    <property type="molecule type" value="Genomic_DNA"/>
</dbReference>
<keyword evidence="3 6" id="KW-0597">Phosphoprotein</keyword>
<keyword evidence="4" id="KW-0808">Transferase</keyword>
<feature type="domain" description="Response regulatory" evidence="8">
    <location>
        <begin position="522"/>
        <end position="640"/>
    </location>
</feature>
<dbReference type="EC" id="2.7.13.3" evidence="2"/>
<dbReference type="Gene3D" id="1.10.287.130">
    <property type="match status" value="1"/>
</dbReference>
<dbReference type="CDD" id="cd16922">
    <property type="entry name" value="HATPase_EvgS-ArcB-TorS-like"/>
    <property type="match status" value="1"/>
</dbReference>
<name>A0A5D6UYC6_9BACT</name>
<dbReference type="SUPFAM" id="SSF52172">
    <property type="entry name" value="CheY-like"/>
    <property type="match status" value="1"/>
</dbReference>
<dbReference type="GO" id="GO:0009927">
    <property type="term" value="F:histidine phosphotransfer kinase activity"/>
    <property type="evidence" value="ECO:0007669"/>
    <property type="project" value="TreeGrafter"/>
</dbReference>
<sequence length="643" mass="69179">MSTPPSSPESLPTNLADAQAEILALRAALAEQLTIARIPAQNPNPSYRLGPNRQRLFANPAADALAASLPADVQEEGRVQAFGWAAEALTSGQPIERMLKLGERQFAAYIVPFPEEEYVNMYLVEQTAQVAAQQRQAAQEAFTRQVLDAVPVLVYVRDAAGNYVFQNSATRELAEQLANSQPTAEIASHQARQLASYDAADASVLASGQQVVVEDEMTLPDGRLRYLHTIKQPLRWDDGPTHVLGVSADVTDLKQATEAAKAAAKARENFLANMSHEIRTPLNGVLGIAAQLAKTPLNTRQQELLGIIRNSGRHLLGVINDVLDMAKITSGKLELEQSAFNLCDSMGQAIQPLIYQAQEKGITVEGTLLRDSCPYPWVIGDAHRLNQILMNLVSNAVKFTPAGGHIKVGGYALAETGEELTVEFRVSDTGVGIAPDKLGRIFENFTQAYADTTRQFGGTGLGLSISRALVEQMNGTLTVTSEVGKGSTFAFQLTLPRVAVPKPADAPPAHTTYDTGALRGKHLLLVEDNDINRLVARMLLEDWGVTLEEAEDGVEGLACITQNTYDGVLLDIQLPGLNGLEVTAAVRALPDARKAQVPILALTANAFQSDTEEYLAAGINDAIAKPIDDAVLFAKLTRLLTAT</sequence>
<dbReference type="PANTHER" id="PTHR43047:SF72">
    <property type="entry name" value="OSMOSENSING HISTIDINE PROTEIN KINASE SLN1"/>
    <property type="match status" value="1"/>
</dbReference>
<dbReference type="InterPro" id="IPR013656">
    <property type="entry name" value="PAS_4"/>
</dbReference>
<dbReference type="Gene3D" id="3.40.50.2300">
    <property type="match status" value="1"/>
</dbReference>
<dbReference type="SMART" id="SM00387">
    <property type="entry name" value="HATPase_c"/>
    <property type="match status" value="1"/>
</dbReference>
<proteinExistence type="predicted"/>
<dbReference type="SMART" id="SM00448">
    <property type="entry name" value="REC"/>
    <property type="match status" value="1"/>
</dbReference>
<evidence type="ECO:0000256" key="3">
    <source>
        <dbReference type="ARBA" id="ARBA00022553"/>
    </source>
</evidence>
<gene>
    <name evidence="10" type="ORF">FY528_14990</name>
</gene>
<evidence type="ECO:0000256" key="5">
    <source>
        <dbReference type="ARBA" id="ARBA00022777"/>
    </source>
</evidence>
<dbReference type="PROSITE" id="PS50109">
    <property type="entry name" value="HIS_KIN"/>
    <property type="match status" value="1"/>
</dbReference>
<dbReference type="InterPro" id="IPR001789">
    <property type="entry name" value="Sig_transdc_resp-reg_receiver"/>
</dbReference>
<dbReference type="GO" id="GO:0005886">
    <property type="term" value="C:plasma membrane"/>
    <property type="evidence" value="ECO:0007669"/>
    <property type="project" value="TreeGrafter"/>
</dbReference>
<dbReference type="Pfam" id="PF02518">
    <property type="entry name" value="HATPase_c"/>
    <property type="match status" value="1"/>
</dbReference>
<comment type="catalytic activity">
    <reaction evidence="1">
        <text>ATP + protein L-histidine = ADP + protein N-phospho-L-histidine.</text>
        <dbReference type="EC" id="2.7.13.3"/>
    </reaction>
</comment>
<dbReference type="SUPFAM" id="SSF55785">
    <property type="entry name" value="PYP-like sensor domain (PAS domain)"/>
    <property type="match status" value="1"/>
</dbReference>
<dbReference type="NCBIfam" id="TIGR00229">
    <property type="entry name" value="sensory_box"/>
    <property type="match status" value="1"/>
</dbReference>
<dbReference type="GO" id="GO:0000155">
    <property type="term" value="F:phosphorelay sensor kinase activity"/>
    <property type="evidence" value="ECO:0007669"/>
    <property type="project" value="InterPro"/>
</dbReference>
<dbReference type="Pfam" id="PF00072">
    <property type="entry name" value="Response_reg"/>
    <property type="match status" value="1"/>
</dbReference>
<dbReference type="InterPro" id="IPR000014">
    <property type="entry name" value="PAS"/>
</dbReference>
<protein>
    <recommendedName>
        <fullName evidence="2">histidine kinase</fullName>
        <ecNumber evidence="2">2.7.13.3</ecNumber>
    </recommendedName>
</protein>
<dbReference type="InterPro" id="IPR035965">
    <property type="entry name" value="PAS-like_dom_sf"/>
</dbReference>
<dbReference type="InterPro" id="IPR003661">
    <property type="entry name" value="HisK_dim/P_dom"/>
</dbReference>
<evidence type="ECO:0000256" key="4">
    <source>
        <dbReference type="ARBA" id="ARBA00022679"/>
    </source>
</evidence>
<dbReference type="InterPro" id="IPR036890">
    <property type="entry name" value="HATPase_C_sf"/>
</dbReference>
<keyword evidence="5" id="KW-0418">Kinase</keyword>
<dbReference type="AlphaFoldDB" id="A0A5D6UYC6"/>
<dbReference type="Gene3D" id="3.30.450.20">
    <property type="entry name" value="PAS domain"/>
    <property type="match status" value="1"/>
</dbReference>
<evidence type="ECO:0000256" key="1">
    <source>
        <dbReference type="ARBA" id="ARBA00000085"/>
    </source>
</evidence>
<dbReference type="SMART" id="SM00388">
    <property type="entry name" value="HisKA"/>
    <property type="match status" value="1"/>
</dbReference>
<dbReference type="Pfam" id="PF08448">
    <property type="entry name" value="PAS_4"/>
    <property type="match status" value="1"/>
</dbReference>
<accession>A0A5D6UYC6</accession>
<dbReference type="CDD" id="cd17546">
    <property type="entry name" value="REC_hyHK_CKI1_RcsC-like"/>
    <property type="match status" value="1"/>
</dbReference>
<reference evidence="10 11" key="1">
    <citation type="submission" date="2019-08" db="EMBL/GenBank/DDBJ databases">
        <authorList>
            <person name="Seo M.-J."/>
        </authorList>
    </citation>
    <scope>NUCLEOTIDE SEQUENCE [LARGE SCALE GENOMIC DNA]</scope>
    <source>
        <strain evidence="10 11">KIGAM108</strain>
    </source>
</reference>
<dbReference type="InterPro" id="IPR036097">
    <property type="entry name" value="HisK_dim/P_sf"/>
</dbReference>
<comment type="caution">
    <text evidence="10">The sequence shown here is derived from an EMBL/GenBank/DDBJ whole genome shotgun (WGS) entry which is preliminary data.</text>
</comment>
<organism evidence="10 11">
    <name type="scientific">Hymenobacter lutimineralis</name>
    <dbReference type="NCBI Taxonomy" id="2606448"/>
    <lineage>
        <taxon>Bacteria</taxon>
        <taxon>Pseudomonadati</taxon>
        <taxon>Bacteroidota</taxon>
        <taxon>Cytophagia</taxon>
        <taxon>Cytophagales</taxon>
        <taxon>Hymenobacteraceae</taxon>
        <taxon>Hymenobacter</taxon>
    </lineage>
</organism>
<dbReference type="InterPro" id="IPR011006">
    <property type="entry name" value="CheY-like_superfamily"/>
</dbReference>
<dbReference type="InterPro" id="IPR004358">
    <property type="entry name" value="Sig_transdc_His_kin-like_C"/>
</dbReference>
<dbReference type="InterPro" id="IPR005467">
    <property type="entry name" value="His_kinase_dom"/>
</dbReference>
<feature type="domain" description="PAC" evidence="9">
    <location>
        <begin position="211"/>
        <end position="262"/>
    </location>
</feature>
<evidence type="ECO:0000313" key="11">
    <source>
        <dbReference type="Proteomes" id="UP000322791"/>
    </source>
</evidence>
<evidence type="ECO:0000259" key="9">
    <source>
        <dbReference type="PROSITE" id="PS50113"/>
    </source>
</evidence>
<evidence type="ECO:0000259" key="7">
    <source>
        <dbReference type="PROSITE" id="PS50109"/>
    </source>
</evidence>
<dbReference type="Gene3D" id="3.30.565.10">
    <property type="entry name" value="Histidine kinase-like ATPase, C-terminal domain"/>
    <property type="match status" value="1"/>
</dbReference>
<dbReference type="InterPro" id="IPR003594">
    <property type="entry name" value="HATPase_dom"/>
</dbReference>
<dbReference type="PRINTS" id="PR00344">
    <property type="entry name" value="BCTRLSENSOR"/>
</dbReference>
<keyword evidence="11" id="KW-1185">Reference proteome</keyword>